<dbReference type="AlphaFoldDB" id="A0A9E7G9D5"/>
<evidence type="ECO:0000313" key="2">
    <source>
        <dbReference type="EMBL" id="URE10964.1"/>
    </source>
</evidence>
<keyword evidence="3" id="KW-1185">Reference proteome</keyword>
<reference evidence="2" key="1">
    <citation type="submission" date="2022-05" db="EMBL/GenBank/DDBJ databases">
        <title>The Musa troglodytarum L. genome provides insights into the mechanism of non-climacteric behaviour and enrichment of carotenoids.</title>
        <authorList>
            <person name="Wang J."/>
        </authorList>
    </citation>
    <scope>NUCLEOTIDE SEQUENCE</scope>
    <source>
        <tissue evidence="2">Leaf</tissue>
    </source>
</reference>
<dbReference type="Proteomes" id="UP001055439">
    <property type="component" value="Chromosome 6"/>
</dbReference>
<name>A0A9E7G9D5_9LILI</name>
<protein>
    <submittedName>
        <fullName evidence="2">TCP family transcription factor</fullName>
    </submittedName>
</protein>
<organism evidence="2 3">
    <name type="scientific">Musa troglodytarum</name>
    <name type="common">fe'i banana</name>
    <dbReference type="NCBI Taxonomy" id="320322"/>
    <lineage>
        <taxon>Eukaryota</taxon>
        <taxon>Viridiplantae</taxon>
        <taxon>Streptophyta</taxon>
        <taxon>Embryophyta</taxon>
        <taxon>Tracheophyta</taxon>
        <taxon>Spermatophyta</taxon>
        <taxon>Magnoliopsida</taxon>
        <taxon>Liliopsida</taxon>
        <taxon>Zingiberales</taxon>
        <taxon>Musaceae</taxon>
        <taxon>Musa</taxon>
    </lineage>
</organism>
<gene>
    <name evidence="2" type="ORF">MUK42_28729</name>
</gene>
<sequence>MLPSFRPLLAADRVAEGRQGGGGRVGGDSAGTYLRKRLRGSLCKDEQQTRPPQRQQEKGGSSLRLQCGRLPQITKLAKRFGCSPSRQDQRARPWPPSRQALLQFMPQPTSCLVAQHPGLSTSETNLGMLAAFNAYRRGGDRSMNSEHHQLMNHHHQVQPPTCHQQVGGPKDYNSLEAASTNKSTARAIQKSSSVVAVIVAVESMDDTFTNKHGFGDEDLSTQKPWLEMKVGNAHACAVMHSCMRRQRTQFQKTAEIGGCILHSHTCGSNNQLKIEKLVNESRKGGQALEGSKETSGSHVPTFLASLKLDHSPIDGWISTGRLEECTGPICKSNSRKPIDTGRPT</sequence>
<evidence type="ECO:0000256" key="1">
    <source>
        <dbReference type="SAM" id="MobiDB-lite"/>
    </source>
</evidence>
<dbReference type="EMBL" id="CP097508">
    <property type="protein sequence ID" value="URE10964.1"/>
    <property type="molecule type" value="Genomic_DNA"/>
</dbReference>
<proteinExistence type="predicted"/>
<feature type="region of interest" description="Disordered" evidence="1">
    <location>
        <begin position="40"/>
        <end position="66"/>
    </location>
</feature>
<evidence type="ECO:0000313" key="3">
    <source>
        <dbReference type="Proteomes" id="UP001055439"/>
    </source>
</evidence>
<accession>A0A9E7G9D5</accession>